<evidence type="ECO:0000313" key="2">
    <source>
        <dbReference type="EMBL" id="MBR7783915.1"/>
    </source>
</evidence>
<dbReference type="AlphaFoldDB" id="A0A941DPZ7"/>
<feature type="transmembrane region" description="Helical" evidence="1">
    <location>
        <begin position="21"/>
        <end position="43"/>
    </location>
</feature>
<protein>
    <submittedName>
        <fullName evidence="2">Uncharacterized protein</fullName>
    </submittedName>
</protein>
<feature type="transmembrane region" description="Helical" evidence="1">
    <location>
        <begin position="136"/>
        <end position="158"/>
    </location>
</feature>
<reference evidence="2" key="1">
    <citation type="submission" date="2021-04" db="EMBL/GenBank/DDBJ databases">
        <title>novel species isolated from subtropical streams in China.</title>
        <authorList>
            <person name="Lu H."/>
        </authorList>
    </citation>
    <scope>NUCLEOTIDE SEQUENCE</scope>
    <source>
        <strain evidence="2">LFS511W</strain>
    </source>
</reference>
<dbReference type="Proteomes" id="UP000680067">
    <property type="component" value="Unassembled WGS sequence"/>
</dbReference>
<feature type="transmembrane region" description="Helical" evidence="1">
    <location>
        <begin position="87"/>
        <end position="110"/>
    </location>
</feature>
<feature type="transmembrane region" description="Helical" evidence="1">
    <location>
        <begin position="205"/>
        <end position="224"/>
    </location>
</feature>
<organism evidence="2 3">
    <name type="scientific">Undibacterium luofuense</name>
    <dbReference type="NCBI Taxonomy" id="2828733"/>
    <lineage>
        <taxon>Bacteria</taxon>
        <taxon>Pseudomonadati</taxon>
        <taxon>Pseudomonadota</taxon>
        <taxon>Betaproteobacteria</taxon>
        <taxon>Burkholderiales</taxon>
        <taxon>Oxalobacteraceae</taxon>
        <taxon>Undibacterium</taxon>
    </lineage>
</organism>
<feature type="transmembrane region" description="Helical" evidence="1">
    <location>
        <begin position="179"/>
        <end position="199"/>
    </location>
</feature>
<keyword evidence="1" id="KW-1133">Transmembrane helix</keyword>
<comment type="caution">
    <text evidence="2">The sequence shown here is derived from an EMBL/GenBank/DDBJ whole genome shotgun (WGS) entry which is preliminary data.</text>
</comment>
<gene>
    <name evidence="2" type="ORF">KDM89_17350</name>
</gene>
<dbReference type="RefSeq" id="WP_212689193.1">
    <property type="nucleotide sequence ID" value="NZ_JAGSPN010000016.1"/>
</dbReference>
<accession>A0A941DPZ7</accession>
<keyword evidence="1" id="KW-0812">Transmembrane</keyword>
<evidence type="ECO:0000313" key="3">
    <source>
        <dbReference type="Proteomes" id="UP000680067"/>
    </source>
</evidence>
<dbReference type="EMBL" id="JAGSPN010000016">
    <property type="protein sequence ID" value="MBR7783915.1"/>
    <property type="molecule type" value="Genomic_DNA"/>
</dbReference>
<keyword evidence="1" id="KW-0472">Membrane</keyword>
<sequence>MAAVSMTKQSLQDSWQLLRRYPVRWLTLSIMLLILAELCMLIPLAGPALKLPVATLLSAQFCLLIHRSQHGNQPGFSDLLRGWEIRWQAAVTLSLLALISVITGLLFLALSGHSDSLQAFFAGSGKFSRIPLQDLMLFKLGAALAGTLMFYCLPLLALEKQAISLLLTRGFSELLRHPAPALLALALLSLPDGLLLLSARMQLGIPAWLLLIPGFFLLIWLPFFRYSSASNHGLLPSVS</sequence>
<keyword evidence="3" id="KW-1185">Reference proteome</keyword>
<name>A0A941DPZ7_9BURK</name>
<evidence type="ECO:0000256" key="1">
    <source>
        <dbReference type="SAM" id="Phobius"/>
    </source>
</evidence>
<proteinExistence type="predicted"/>